<dbReference type="InterPro" id="IPR027417">
    <property type="entry name" value="P-loop_NTPase"/>
</dbReference>
<dbReference type="Gene3D" id="3.40.50.300">
    <property type="entry name" value="P-loop containing nucleotide triphosphate hydrolases"/>
    <property type="match status" value="1"/>
</dbReference>
<feature type="region of interest" description="Disordered" evidence="1">
    <location>
        <begin position="454"/>
        <end position="483"/>
    </location>
</feature>
<comment type="caution">
    <text evidence="2">The sequence shown here is derived from an EMBL/GenBank/DDBJ whole genome shotgun (WGS) entry which is preliminary data.</text>
</comment>
<evidence type="ECO:0000256" key="1">
    <source>
        <dbReference type="SAM" id="MobiDB-lite"/>
    </source>
</evidence>
<organism evidence="2 3">
    <name type="scientific">Candidatus Faecalibacterium gallistercoris</name>
    <dbReference type="NCBI Taxonomy" id="2838579"/>
    <lineage>
        <taxon>Bacteria</taxon>
        <taxon>Bacillati</taxon>
        <taxon>Bacillota</taxon>
        <taxon>Clostridia</taxon>
        <taxon>Eubacteriales</taxon>
        <taxon>Oscillospiraceae</taxon>
        <taxon>Faecalibacterium</taxon>
    </lineage>
</organism>
<dbReference type="Pfam" id="PF03237">
    <property type="entry name" value="Terminase_6N"/>
    <property type="match status" value="1"/>
</dbReference>
<dbReference type="AlphaFoldDB" id="A0A9D2FE92"/>
<gene>
    <name evidence="2" type="ORF">H9725_02930</name>
</gene>
<feature type="compositionally biased region" description="Basic and acidic residues" evidence="1">
    <location>
        <begin position="472"/>
        <end position="483"/>
    </location>
</feature>
<sequence>MNRQAPVIWQPQPRQRAFMERPEPEALYGGAAGGGKSDALVIEALRQVHIPHYRALILRKTFPQLSDLVDKSMNYYRRAFPGAQYNATSHVWVFPSGAKIYFGSMQYTKDRTNYQGKAFDFIGFDELTHFEWEEYSYMMSRNRPTGPGTRVYMRATTNPGGVGHGWVKERFITPAPPGTPILEEYKVRMPDGTARTYRRARVFIPSSIFDNPALLANDPDYLASLAALPEAEKQALLYGSWDSFSGQVFTEWRNDPEHYRDQRWTHVVEPFAIPRHWRIWRGYDFGYSRPFSVGWYAVDEDGRIYRIKELYGCDGRPNEGLRLNPVEQARRIREAEQNDPMLRGRVIRGIADPAIFDESRGESIAAMMERPPNGVHWAAADNTRLAGKMQMHYRLAFDGEGRPMLQVFRTCRHFIRTIPALVYDESNVEDVDTRQEDHIYDECRYVLMENPISPPVRPCPPPPADDPLDLGPKGRDRATFYRI</sequence>
<protein>
    <submittedName>
        <fullName evidence="2">Phage terminase large subunit</fullName>
    </submittedName>
</protein>
<feature type="compositionally biased region" description="Pro residues" evidence="1">
    <location>
        <begin position="454"/>
        <end position="465"/>
    </location>
</feature>
<evidence type="ECO:0000313" key="2">
    <source>
        <dbReference type="EMBL" id="HIZ57529.1"/>
    </source>
</evidence>
<reference evidence="2" key="1">
    <citation type="journal article" date="2021" name="PeerJ">
        <title>Extensive microbial diversity within the chicken gut microbiome revealed by metagenomics and culture.</title>
        <authorList>
            <person name="Gilroy R."/>
            <person name="Ravi A."/>
            <person name="Getino M."/>
            <person name="Pursley I."/>
            <person name="Horton D.L."/>
            <person name="Alikhan N.F."/>
            <person name="Baker D."/>
            <person name="Gharbi K."/>
            <person name="Hall N."/>
            <person name="Watson M."/>
            <person name="Adriaenssens E.M."/>
            <person name="Foster-Nyarko E."/>
            <person name="Jarju S."/>
            <person name="Secka A."/>
            <person name="Antonio M."/>
            <person name="Oren A."/>
            <person name="Chaudhuri R.R."/>
            <person name="La Ragione R."/>
            <person name="Hildebrand F."/>
            <person name="Pallen M.J."/>
        </authorList>
    </citation>
    <scope>NUCLEOTIDE SEQUENCE</scope>
    <source>
        <strain evidence="2">ChiBcec16-3735</strain>
    </source>
</reference>
<accession>A0A9D2FE92</accession>
<dbReference type="Gene3D" id="3.30.420.280">
    <property type="match status" value="1"/>
</dbReference>
<reference evidence="2" key="2">
    <citation type="submission" date="2021-04" db="EMBL/GenBank/DDBJ databases">
        <authorList>
            <person name="Gilroy R."/>
        </authorList>
    </citation>
    <scope>NUCLEOTIDE SEQUENCE</scope>
    <source>
        <strain evidence="2">ChiBcec16-3735</strain>
    </source>
</reference>
<dbReference type="Proteomes" id="UP000824065">
    <property type="component" value="Unassembled WGS sequence"/>
</dbReference>
<dbReference type="EMBL" id="DXBJ01000021">
    <property type="protein sequence ID" value="HIZ57529.1"/>
    <property type="molecule type" value="Genomic_DNA"/>
</dbReference>
<name>A0A9D2FE92_9FIRM</name>
<evidence type="ECO:0000313" key="3">
    <source>
        <dbReference type="Proteomes" id="UP000824065"/>
    </source>
</evidence>
<proteinExistence type="predicted"/>